<protein>
    <submittedName>
        <fullName evidence="1">Uncharacterized protein</fullName>
    </submittedName>
</protein>
<organism evidence="1 2">
    <name type="scientific">Pseudolactococcus hodotermopsidis</name>
    <dbReference type="NCBI Taxonomy" id="2709157"/>
    <lineage>
        <taxon>Bacteria</taxon>
        <taxon>Bacillati</taxon>
        <taxon>Bacillota</taxon>
        <taxon>Bacilli</taxon>
        <taxon>Lactobacillales</taxon>
        <taxon>Streptococcaceae</taxon>
        <taxon>Pseudolactococcus</taxon>
    </lineage>
</organism>
<dbReference type="AlphaFoldDB" id="A0A6A0BFC1"/>
<accession>A0A6A0BFC1</accession>
<reference evidence="1 2" key="1">
    <citation type="submission" date="2020-02" db="EMBL/GenBank/DDBJ databases">
        <title>Draft genome sequence of Lactococcus sp. Hs30E4-3.</title>
        <authorList>
            <person name="Noda S."/>
            <person name="Yuki M."/>
            <person name="Ohkuma M."/>
        </authorList>
    </citation>
    <scope>NUCLEOTIDE SEQUENCE [LARGE SCALE GENOMIC DNA]</scope>
    <source>
        <strain evidence="1 2">Hs30E4-3</strain>
    </source>
</reference>
<evidence type="ECO:0000313" key="1">
    <source>
        <dbReference type="EMBL" id="GFH43466.1"/>
    </source>
</evidence>
<sequence length="100" mass="11352">MNEPQRQVEFLKKHEDEMTEFVKFQNSKIESVQFDWESVDSGITGNGTPQGDGEYLEISGTFNGLSDSSWMLSFAMDKGKIVFESMSMLQPLRVGGKIYE</sequence>
<dbReference type="RefSeq" id="WP_228462053.1">
    <property type="nucleotide sequence ID" value="NZ_BLLI01000104.1"/>
</dbReference>
<evidence type="ECO:0000313" key="2">
    <source>
        <dbReference type="Proteomes" id="UP000480303"/>
    </source>
</evidence>
<dbReference type="EMBL" id="BLLI01000104">
    <property type="protein sequence ID" value="GFH43466.1"/>
    <property type="molecule type" value="Genomic_DNA"/>
</dbReference>
<comment type="caution">
    <text evidence="1">The sequence shown here is derived from an EMBL/GenBank/DDBJ whole genome shotgun (WGS) entry which is preliminary data.</text>
</comment>
<keyword evidence="2" id="KW-1185">Reference proteome</keyword>
<name>A0A6A0BFC1_9LACT</name>
<proteinExistence type="predicted"/>
<gene>
    <name evidence="1" type="ORF">Hs30E_20170</name>
</gene>
<dbReference type="Proteomes" id="UP000480303">
    <property type="component" value="Unassembled WGS sequence"/>
</dbReference>